<keyword evidence="3" id="KW-0238">DNA-binding</keyword>
<dbReference type="EMBL" id="ASHM01049146">
    <property type="protein sequence ID" value="PNX85598.1"/>
    <property type="molecule type" value="Genomic_DNA"/>
</dbReference>
<dbReference type="InterPro" id="IPR044810">
    <property type="entry name" value="WRKY_plant"/>
</dbReference>
<name>A0A2K3M489_TRIPR</name>
<reference evidence="8 9" key="1">
    <citation type="journal article" date="2014" name="Am. J. Bot.">
        <title>Genome assembly and annotation for red clover (Trifolium pratense; Fabaceae).</title>
        <authorList>
            <person name="Istvanek J."/>
            <person name="Jaros M."/>
            <person name="Krenek A."/>
            <person name="Repkova J."/>
        </authorList>
    </citation>
    <scope>NUCLEOTIDE SEQUENCE [LARGE SCALE GENOMIC DNA]</scope>
    <source>
        <strain evidence="9">cv. Tatra</strain>
        <tissue evidence="8">Young leaves</tissue>
    </source>
</reference>
<evidence type="ECO:0000256" key="2">
    <source>
        <dbReference type="ARBA" id="ARBA00023015"/>
    </source>
</evidence>
<evidence type="ECO:0000256" key="3">
    <source>
        <dbReference type="ARBA" id="ARBA00023125"/>
    </source>
</evidence>
<dbReference type="SUPFAM" id="SSF118290">
    <property type="entry name" value="WRKY DNA-binding domain"/>
    <property type="match status" value="1"/>
</dbReference>
<keyword evidence="4" id="KW-0804">Transcription</keyword>
<keyword evidence="2" id="KW-0805">Transcription regulation</keyword>
<dbReference type="InterPro" id="IPR036576">
    <property type="entry name" value="WRKY_dom_sf"/>
</dbReference>
<dbReference type="PANTHER" id="PTHR32096">
    <property type="entry name" value="WRKY TRANSCRIPTION FACTOR 30-RELATED-RELATED"/>
    <property type="match status" value="1"/>
</dbReference>
<evidence type="ECO:0000256" key="1">
    <source>
        <dbReference type="ARBA" id="ARBA00004123"/>
    </source>
</evidence>
<dbReference type="GO" id="GO:0005634">
    <property type="term" value="C:nucleus"/>
    <property type="evidence" value="ECO:0007669"/>
    <property type="project" value="UniProtKB-SubCell"/>
</dbReference>
<evidence type="ECO:0000256" key="4">
    <source>
        <dbReference type="ARBA" id="ARBA00023163"/>
    </source>
</evidence>
<comment type="subcellular location">
    <subcellularLocation>
        <location evidence="1">Nucleus</location>
    </subcellularLocation>
</comment>
<dbReference type="GO" id="GO:0000976">
    <property type="term" value="F:transcription cis-regulatory region binding"/>
    <property type="evidence" value="ECO:0007669"/>
    <property type="project" value="TreeGrafter"/>
</dbReference>
<sequence>SYYKCSSSNNCPARKHVEKSETEENTYVVTYRGKHNHRKPEVKQNSDNETSRNKPLEARLPVVGQAGSSQNFENLGTPHVAMVQFDQSESNNSQVLDGHSKLTNPKTKLIESQSHVIGEVGSSHNVQKVDSNNRMMLQRDEPVRSNAPISSGELEIPYSETNFIGSYNDDDDILIPNMSIMSEDFLLDFNHLNGSSVLP</sequence>
<organism evidence="8 9">
    <name type="scientific">Trifolium pratense</name>
    <name type="common">Red clover</name>
    <dbReference type="NCBI Taxonomy" id="57577"/>
    <lineage>
        <taxon>Eukaryota</taxon>
        <taxon>Viridiplantae</taxon>
        <taxon>Streptophyta</taxon>
        <taxon>Embryophyta</taxon>
        <taxon>Tracheophyta</taxon>
        <taxon>Spermatophyta</taxon>
        <taxon>Magnoliopsida</taxon>
        <taxon>eudicotyledons</taxon>
        <taxon>Gunneridae</taxon>
        <taxon>Pentapetalae</taxon>
        <taxon>rosids</taxon>
        <taxon>fabids</taxon>
        <taxon>Fabales</taxon>
        <taxon>Fabaceae</taxon>
        <taxon>Papilionoideae</taxon>
        <taxon>50 kb inversion clade</taxon>
        <taxon>NPAAA clade</taxon>
        <taxon>Hologalegina</taxon>
        <taxon>IRL clade</taxon>
        <taxon>Trifolieae</taxon>
        <taxon>Trifolium</taxon>
    </lineage>
</organism>
<feature type="compositionally biased region" description="Basic and acidic residues" evidence="6">
    <location>
        <begin position="39"/>
        <end position="57"/>
    </location>
</feature>
<gene>
    <name evidence="8" type="ORF">L195_g041668</name>
</gene>
<dbReference type="SMART" id="SM00774">
    <property type="entry name" value="WRKY"/>
    <property type="match status" value="1"/>
</dbReference>
<dbReference type="PROSITE" id="PS50811">
    <property type="entry name" value="WRKY"/>
    <property type="match status" value="1"/>
</dbReference>
<dbReference type="PANTHER" id="PTHR32096:SF19">
    <property type="entry name" value="OS01G0750100 PROTEIN"/>
    <property type="match status" value="1"/>
</dbReference>
<feature type="non-terminal residue" evidence="8">
    <location>
        <position position="1"/>
    </location>
</feature>
<evidence type="ECO:0000259" key="7">
    <source>
        <dbReference type="PROSITE" id="PS50811"/>
    </source>
</evidence>
<protein>
    <submittedName>
        <fullName evidence="8">WRKY transcription factor</fullName>
    </submittedName>
</protein>
<feature type="compositionally biased region" description="Polar residues" evidence="6">
    <location>
        <begin position="1"/>
        <end position="11"/>
    </location>
</feature>
<evidence type="ECO:0000256" key="5">
    <source>
        <dbReference type="ARBA" id="ARBA00023242"/>
    </source>
</evidence>
<keyword evidence="5" id="KW-0539">Nucleus</keyword>
<dbReference type="Gene3D" id="2.20.25.80">
    <property type="entry name" value="WRKY domain"/>
    <property type="match status" value="1"/>
</dbReference>
<dbReference type="GO" id="GO:0003700">
    <property type="term" value="F:DNA-binding transcription factor activity"/>
    <property type="evidence" value="ECO:0007669"/>
    <property type="project" value="InterPro"/>
</dbReference>
<evidence type="ECO:0000256" key="6">
    <source>
        <dbReference type="SAM" id="MobiDB-lite"/>
    </source>
</evidence>
<accession>A0A2K3M489</accession>
<dbReference type="Pfam" id="PF03106">
    <property type="entry name" value="WRKY"/>
    <property type="match status" value="1"/>
</dbReference>
<dbReference type="Proteomes" id="UP000236291">
    <property type="component" value="Unassembled WGS sequence"/>
</dbReference>
<proteinExistence type="predicted"/>
<dbReference type="STRING" id="57577.A0A2K3M489"/>
<dbReference type="InterPro" id="IPR003657">
    <property type="entry name" value="WRKY_dom"/>
</dbReference>
<dbReference type="AlphaFoldDB" id="A0A2K3M489"/>
<feature type="region of interest" description="Disordered" evidence="6">
    <location>
        <begin position="1"/>
        <end position="61"/>
    </location>
</feature>
<evidence type="ECO:0000313" key="8">
    <source>
        <dbReference type="EMBL" id="PNX85598.1"/>
    </source>
</evidence>
<evidence type="ECO:0000313" key="9">
    <source>
        <dbReference type="Proteomes" id="UP000236291"/>
    </source>
</evidence>
<feature type="domain" description="WRKY" evidence="7">
    <location>
        <begin position="1"/>
        <end position="40"/>
    </location>
</feature>
<comment type="caution">
    <text evidence="8">The sequence shown here is derived from an EMBL/GenBank/DDBJ whole genome shotgun (WGS) entry which is preliminary data.</text>
</comment>
<reference evidence="8 9" key="2">
    <citation type="journal article" date="2017" name="Front. Plant Sci.">
        <title>Gene Classification and Mining of Molecular Markers Useful in Red Clover (Trifolium pratense) Breeding.</title>
        <authorList>
            <person name="Istvanek J."/>
            <person name="Dluhosova J."/>
            <person name="Dluhos P."/>
            <person name="Patkova L."/>
            <person name="Nedelnik J."/>
            <person name="Repkova J."/>
        </authorList>
    </citation>
    <scope>NUCLEOTIDE SEQUENCE [LARGE SCALE GENOMIC DNA]</scope>
    <source>
        <strain evidence="9">cv. Tatra</strain>
        <tissue evidence="8">Young leaves</tissue>
    </source>
</reference>